<dbReference type="RefSeq" id="WP_064208565.1">
    <property type="nucleotide sequence ID" value="NZ_LVKC01000019.1"/>
</dbReference>
<organism evidence="3 4">
    <name type="scientific">Ligilactobacillus aviarius</name>
    <dbReference type="NCBI Taxonomy" id="1606"/>
    <lineage>
        <taxon>Bacteria</taxon>
        <taxon>Bacillati</taxon>
        <taxon>Bacillota</taxon>
        <taxon>Bacilli</taxon>
        <taxon>Lactobacillales</taxon>
        <taxon>Lactobacillaceae</taxon>
        <taxon>Ligilactobacillus</taxon>
    </lineage>
</organism>
<dbReference type="GO" id="GO:0004521">
    <property type="term" value="F:RNA endonuclease activity"/>
    <property type="evidence" value="ECO:0007669"/>
    <property type="project" value="TreeGrafter"/>
</dbReference>
<dbReference type="GO" id="GO:0016075">
    <property type="term" value="P:rRNA catabolic process"/>
    <property type="evidence" value="ECO:0007669"/>
    <property type="project" value="TreeGrafter"/>
</dbReference>
<dbReference type="InterPro" id="IPR003477">
    <property type="entry name" value="PemK-like"/>
</dbReference>
<dbReference type="SUPFAM" id="SSF50118">
    <property type="entry name" value="Cell growth inhibitor/plasmid maintenance toxic component"/>
    <property type="match status" value="1"/>
</dbReference>
<name>A0A179CA97_9LACO</name>
<dbReference type="EMBL" id="LVKI01000014">
    <property type="protein sequence ID" value="OAQ08262.1"/>
    <property type="molecule type" value="Genomic_DNA"/>
</dbReference>
<evidence type="ECO:0000313" key="4">
    <source>
        <dbReference type="Proteomes" id="UP000078520"/>
    </source>
</evidence>
<sequence length="116" mass="12976">MKYEQGDIVFVNLDPAKENEQKKTRPCLIVSNHNYNLVFNTVLVVPISSAAKYVELEKYRVSPLFAAIDCNGIHGTALLQHIRAIDPNARISGNVVAHLTDSELEAIVNVIEHFFD</sequence>
<evidence type="ECO:0000256" key="1">
    <source>
        <dbReference type="ARBA" id="ARBA00007521"/>
    </source>
</evidence>
<dbReference type="Gene3D" id="2.30.30.110">
    <property type="match status" value="1"/>
</dbReference>
<evidence type="ECO:0000256" key="2">
    <source>
        <dbReference type="ARBA" id="ARBA00022649"/>
    </source>
</evidence>
<dbReference type="GO" id="GO:0006402">
    <property type="term" value="P:mRNA catabolic process"/>
    <property type="evidence" value="ECO:0007669"/>
    <property type="project" value="TreeGrafter"/>
</dbReference>
<reference evidence="4" key="1">
    <citation type="submission" date="2016-03" db="EMBL/GenBank/DDBJ databases">
        <authorList>
            <person name="Johnson T.J."/>
            <person name="Youmans B."/>
            <person name="Case K."/>
            <person name="Noll S."/>
        </authorList>
    </citation>
    <scope>NUCLEOTIDE SEQUENCE [LARGE SCALE GENOMIC DNA]</scope>
    <source>
        <strain evidence="4">UMNLAv8</strain>
    </source>
</reference>
<comment type="similarity">
    <text evidence="1">Belongs to the PemK/MazF family.</text>
</comment>
<dbReference type="Proteomes" id="UP000078520">
    <property type="component" value="Unassembled WGS sequence"/>
</dbReference>
<dbReference type="GO" id="GO:0003677">
    <property type="term" value="F:DNA binding"/>
    <property type="evidence" value="ECO:0007669"/>
    <property type="project" value="InterPro"/>
</dbReference>
<dbReference type="AlphaFoldDB" id="A0A179CA97"/>
<dbReference type="OrthoDB" id="9808744at2"/>
<dbReference type="InterPro" id="IPR011067">
    <property type="entry name" value="Plasmid_toxin/cell-grow_inhib"/>
</dbReference>
<dbReference type="Pfam" id="PF02452">
    <property type="entry name" value="PemK_toxin"/>
    <property type="match status" value="1"/>
</dbReference>
<dbReference type="PANTHER" id="PTHR33988">
    <property type="entry name" value="ENDORIBONUCLEASE MAZF-RELATED"/>
    <property type="match status" value="1"/>
</dbReference>
<comment type="caution">
    <text evidence="3">The sequence shown here is derived from an EMBL/GenBank/DDBJ whole genome shotgun (WGS) entry which is preliminary data.</text>
</comment>
<keyword evidence="2" id="KW-1277">Toxin-antitoxin system</keyword>
<protein>
    <submittedName>
        <fullName evidence="3">PemK family protein</fullName>
    </submittedName>
</protein>
<proteinExistence type="inferred from homology"/>
<evidence type="ECO:0000313" key="3">
    <source>
        <dbReference type="EMBL" id="OAQ08262.1"/>
    </source>
</evidence>
<accession>A0A179CA97</accession>
<gene>
    <name evidence="3" type="ORF">A3O14_04425</name>
</gene>
<dbReference type="PANTHER" id="PTHR33988:SF2">
    <property type="entry name" value="ENDORIBONUCLEASE MAZF"/>
    <property type="match status" value="1"/>
</dbReference>